<dbReference type="EMBL" id="JBHMCG010000175">
    <property type="protein sequence ID" value="MFB9578431.1"/>
    <property type="molecule type" value="Genomic_DNA"/>
</dbReference>
<accession>A0ABV5RMW0</accession>
<feature type="transmembrane region" description="Helical" evidence="2">
    <location>
        <begin position="12"/>
        <end position="30"/>
    </location>
</feature>
<evidence type="ECO:0000313" key="3">
    <source>
        <dbReference type="EMBL" id="MFB9578431.1"/>
    </source>
</evidence>
<comment type="caution">
    <text evidence="3">The sequence shown here is derived from an EMBL/GenBank/DDBJ whole genome shotgun (WGS) entry which is preliminary data.</text>
</comment>
<evidence type="ECO:0000256" key="2">
    <source>
        <dbReference type="SAM" id="Phobius"/>
    </source>
</evidence>
<keyword evidence="4" id="KW-1185">Reference proteome</keyword>
<keyword evidence="2" id="KW-1133">Transmembrane helix</keyword>
<evidence type="ECO:0000256" key="1">
    <source>
        <dbReference type="SAM" id="MobiDB-lite"/>
    </source>
</evidence>
<keyword evidence="2" id="KW-0812">Transmembrane</keyword>
<proteinExistence type="predicted"/>
<sequence>MDGSGLQGGKPSRSFGGLVLLGAFLLVAGLDRARLYRGATGVRGRRVVSLPASDRMATEALPDKPPEEDQNQSKN</sequence>
<reference evidence="3 4" key="1">
    <citation type="submission" date="2024-09" db="EMBL/GenBank/DDBJ databases">
        <authorList>
            <person name="Sun Q."/>
            <person name="Mori K."/>
        </authorList>
    </citation>
    <scope>NUCLEOTIDE SEQUENCE [LARGE SCALE GENOMIC DNA]</scope>
    <source>
        <strain evidence="3 4">JCM 3331</strain>
    </source>
</reference>
<feature type="region of interest" description="Disordered" evidence="1">
    <location>
        <begin position="52"/>
        <end position="75"/>
    </location>
</feature>
<gene>
    <name evidence="3" type="ORF">ACFFTL_40760</name>
</gene>
<dbReference type="Proteomes" id="UP001589710">
    <property type="component" value="Unassembled WGS sequence"/>
</dbReference>
<protein>
    <submittedName>
        <fullName evidence="3">Uncharacterized protein</fullName>
    </submittedName>
</protein>
<dbReference type="RefSeq" id="WP_345516351.1">
    <property type="nucleotide sequence ID" value="NZ_BAAAXD010000036.1"/>
</dbReference>
<organism evidence="3 4">
    <name type="scientific">Streptomyces yanii</name>
    <dbReference type="NCBI Taxonomy" id="78510"/>
    <lineage>
        <taxon>Bacteria</taxon>
        <taxon>Bacillati</taxon>
        <taxon>Actinomycetota</taxon>
        <taxon>Actinomycetes</taxon>
        <taxon>Kitasatosporales</taxon>
        <taxon>Streptomycetaceae</taxon>
        <taxon>Streptomyces</taxon>
    </lineage>
</organism>
<evidence type="ECO:0000313" key="4">
    <source>
        <dbReference type="Proteomes" id="UP001589710"/>
    </source>
</evidence>
<name>A0ABV5RMW0_9ACTN</name>
<keyword evidence="2" id="KW-0472">Membrane</keyword>